<dbReference type="KEGG" id="rlc:K227x_15400"/>
<dbReference type="InterPro" id="IPR001193">
    <property type="entry name" value="MBTPS2"/>
</dbReference>
<name>A0A517N824_9BACT</name>
<dbReference type="GO" id="GO:0004222">
    <property type="term" value="F:metalloendopeptidase activity"/>
    <property type="evidence" value="ECO:0007669"/>
    <property type="project" value="InterPro"/>
</dbReference>
<feature type="compositionally biased region" description="Polar residues" evidence="1">
    <location>
        <begin position="1"/>
        <end position="16"/>
    </location>
</feature>
<keyword evidence="2" id="KW-0812">Transmembrane</keyword>
<feature type="transmembrane region" description="Helical" evidence="2">
    <location>
        <begin position="436"/>
        <end position="454"/>
    </location>
</feature>
<keyword evidence="4" id="KW-1185">Reference proteome</keyword>
<feature type="transmembrane region" description="Helical" evidence="2">
    <location>
        <begin position="394"/>
        <end position="415"/>
    </location>
</feature>
<organism evidence="3 4">
    <name type="scientific">Rubripirellula lacrimiformis</name>
    <dbReference type="NCBI Taxonomy" id="1930273"/>
    <lineage>
        <taxon>Bacteria</taxon>
        <taxon>Pseudomonadati</taxon>
        <taxon>Planctomycetota</taxon>
        <taxon>Planctomycetia</taxon>
        <taxon>Pirellulales</taxon>
        <taxon>Pirellulaceae</taxon>
        <taxon>Rubripirellula</taxon>
    </lineage>
</organism>
<dbReference type="GO" id="GO:0031293">
    <property type="term" value="P:membrane protein intracellular domain proteolysis"/>
    <property type="evidence" value="ECO:0007669"/>
    <property type="project" value="TreeGrafter"/>
</dbReference>
<feature type="transmembrane region" description="Helical" evidence="2">
    <location>
        <begin position="363"/>
        <end position="388"/>
    </location>
</feature>
<dbReference type="EMBL" id="CP036525">
    <property type="protein sequence ID" value="QDT03158.1"/>
    <property type="molecule type" value="Genomic_DNA"/>
</dbReference>
<evidence type="ECO:0000313" key="3">
    <source>
        <dbReference type="EMBL" id="QDT03158.1"/>
    </source>
</evidence>
<dbReference type="RefSeq" id="WP_218933836.1">
    <property type="nucleotide sequence ID" value="NZ_CP036525.1"/>
</dbReference>
<dbReference type="AlphaFoldDB" id="A0A517N824"/>
<evidence type="ECO:0000256" key="2">
    <source>
        <dbReference type="SAM" id="Phobius"/>
    </source>
</evidence>
<dbReference type="GO" id="GO:0016020">
    <property type="term" value="C:membrane"/>
    <property type="evidence" value="ECO:0007669"/>
    <property type="project" value="InterPro"/>
</dbReference>
<feature type="region of interest" description="Disordered" evidence="1">
    <location>
        <begin position="1"/>
        <end position="24"/>
    </location>
</feature>
<dbReference type="PANTHER" id="PTHR13325:SF3">
    <property type="entry name" value="MEMBRANE-BOUND TRANSCRIPTION FACTOR SITE-2 PROTEASE"/>
    <property type="match status" value="1"/>
</dbReference>
<reference evidence="3 4" key="1">
    <citation type="submission" date="2019-02" db="EMBL/GenBank/DDBJ databases">
        <title>Deep-cultivation of Planctomycetes and their phenomic and genomic characterization uncovers novel biology.</title>
        <authorList>
            <person name="Wiegand S."/>
            <person name="Jogler M."/>
            <person name="Boedeker C."/>
            <person name="Pinto D."/>
            <person name="Vollmers J."/>
            <person name="Rivas-Marin E."/>
            <person name="Kohn T."/>
            <person name="Peeters S.H."/>
            <person name="Heuer A."/>
            <person name="Rast P."/>
            <person name="Oberbeckmann S."/>
            <person name="Bunk B."/>
            <person name="Jeske O."/>
            <person name="Meyerdierks A."/>
            <person name="Storesund J.E."/>
            <person name="Kallscheuer N."/>
            <person name="Luecker S."/>
            <person name="Lage O.M."/>
            <person name="Pohl T."/>
            <person name="Merkel B.J."/>
            <person name="Hornburger P."/>
            <person name="Mueller R.-W."/>
            <person name="Bruemmer F."/>
            <person name="Labrenz M."/>
            <person name="Spormann A.M."/>
            <person name="Op den Camp H."/>
            <person name="Overmann J."/>
            <person name="Amann R."/>
            <person name="Jetten M.S.M."/>
            <person name="Mascher T."/>
            <person name="Medema M.H."/>
            <person name="Devos D.P."/>
            <person name="Kaster A.-K."/>
            <person name="Ovreas L."/>
            <person name="Rohde M."/>
            <person name="Galperin M.Y."/>
            <person name="Jogler C."/>
        </authorList>
    </citation>
    <scope>NUCLEOTIDE SEQUENCE [LARGE SCALE GENOMIC DNA]</scope>
    <source>
        <strain evidence="3 4">K22_7</strain>
    </source>
</reference>
<protein>
    <submittedName>
        <fullName evidence="3">Peptidase family M50</fullName>
    </submittedName>
</protein>
<evidence type="ECO:0000256" key="1">
    <source>
        <dbReference type="SAM" id="MobiDB-lite"/>
    </source>
</evidence>
<feature type="transmembrane region" description="Helical" evidence="2">
    <location>
        <begin position="192"/>
        <end position="213"/>
    </location>
</feature>
<dbReference type="GO" id="GO:0005737">
    <property type="term" value="C:cytoplasm"/>
    <property type="evidence" value="ECO:0007669"/>
    <property type="project" value="TreeGrafter"/>
</dbReference>
<feature type="transmembrane region" description="Helical" evidence="2">
    <location>
        <begin position="151"/>
        <end position="172"/>
    </location>
</feature>
<evidence type="ECO:0000313" key="4">
    <source>
        <dbReference type="Proteomes" id="UP000318538"/>
    </source>
</evidence>
<keyword evidence="2" id="KW-1133">Transmembrane helix</keyword>
<dbReference type="Proteomes" id="UP000318538">
    <property type="component" value="Chromosome"/>
</dbReference>
<feature type="transmembrane region" description="Helical" evidence="2">
    <location>
        <begin position="251"/>
        <end position="274"/>
    </location>
</feature>
<dbReference type="PANTHER" id="PTHR13325">
    <property type="entry name" value="PROTEASE M50 MEMBRANE-BOUND TRANSCRIPTION FACTOR SITE 2 PROTEASE"/>
    <property type="match status" value="1"/>
</dbReference>
<gene>
    <name evidence="3" type="ORF">K227x_15400</name>
</gene>
<accession>A0A517N824</accession>
<sequence length="733" mass="81053">MITSGTDNGGRRQSSHMPAKPVQPRLRADLVHRPIWSNRRQVWVIKDPIAGTFFYFSPQEHAMLSLADGIRDPGELHHAAAKLFLPARLLPQQVDHFFADAQSKGLLATTPAKLQRPIDRQPWWIKPLVIRLPGVDPSDWLSRLEPLGRVLFSRPALAVAGAMTIIATTIVVTRFGEFADDIATAASRFDQWWMLLAVIGATKVIHELAHALACQRFGGRCREMGLMILFGVPCLYCDVSDAWLMDRPWKRMLVSAAGMMAEWVIAAIATLVWVSTIDGPIRDLCVTIMTVCSISTILFNGNPLLRYDGYYLLCDAVGIPNLGGRAREQLRHVIRRWWSQDSSAAGSLAYENSPSQNRENRFLVGYAVASGVYRTFLYVAILSLFYAWADQRGFGDAVLALGFILLATWGVRSAKSAIQRQRPQGTKNQAGTGRSTVYRLGCGIALAASFLVPLPSGVTAPMITEPADSETMVVSKSGFLDESVRHGETVRSGQVVAELIDHPTADQRLALETKRDQIETRLATIRDRRSIDHQSASAIPTLERGLQETVKQLSVLQQESDRLRIRSHIDGVVFAPPTTISRRSDQITTTTWSGAPLDPVNQGALLSDGTTACTVGDRTRREAVFYLRQQDIDQVRIGQTAILRVSGHPRGSVKGRVIQIASSPEQQLPDSLIQAGLLTPSTIDSQATPFYPVRVQIDPQVHGLPVRMIAWGQIQVEPKSIWSRLNRWSGESF</sequence>
<keyword evidence="2" id="KW-0472">Membrane</keyword>
<dbReference type="Gene3D" id="2.40.30.170">
    <property type="match status" value="1"/>
</dbReference>
<proteinExistence type="predicted"/>